<keyword evidence="1" id="KW-0472">Membrane</keyword>
<dbReference type="Proteomes" id="UP001243330">
    <property type="component" value="Unassembled WGS sequence"/>
</dbReference>
<feature type="non-terminal residue" evidence="2">
    <location>
        <position position="1"/>
    </location>
</feature>
<name>A0AAD8ZXK1_9PEZI</name>
<reference evidence="2" key="1">
    <citation type="submission" date="2023-01" db="EMBL/GenBank/DDBJ databases">
        <title>Colletotrichum chrysophilum M932 genome sequence.</title>
        <authorList>
            <person name="Baroncelli R."/>
        </authorList>
    </citation>
    <scope>NUCLEOTIDE SEQUENCE</scope>
    <source>
        <strain evidence="2">M932</strain>
    </source>
</reference>
<evidence type="ECO:0000256" key="1">
    <source>
        <dbReference type="SAM" id="Phobius"/>
    </source>
</evidence>
<dbReference type="AlphaFoldDB" id="A0AAD8ZXK1"/>
<protein>
    <submittedName>
        <fullName evidence="2">Uncharacterized protein</fullName>
    </submittedName>
</protein>
<sequence length="39" mass="3635">TECGGAPCPTHVVVAGAEKQAALAGSLALIAGAVAVFAL</sequence>
<evidence type="ECO:0000313" key="3">
    <source>
        <dbReference type="Proteomes" id="UP001243330"/>
    </source>
</evidence>
<dbReference type="EMBL" id="JAQOWY010001175">
    <property type="protein sequence ID" value="KAK1837521.1"/>
    <property type="molecule type" value="Genomic_DNA"/>
</dbReference>
<accession>A0AAD8ZXK1</accession>
<keyword evidence="3" id="KW-1185">Reference proteome</keyword>
<keyword evidence="1" id="KW-0812">Transmembrane</keyword>
<gene>
    <name evidence="2" type="ORF">CCHR01_19855</name>
</gene>
<organism evidence="2 3">
    <name type="scientific">Colletotrichum chrysophilum</name>
    <dbReference type="NCBI Taxonomy" id="1836956"/>
    <lineage>
        <taxon>Eukaryota</taxon>
        <taxon>Fungi</taxon>
        <taxon>Dikarya</taxon>
        <taxon>Ascomycota</taxon>
        <taxon>Pezizomycotina</taxon>
        <taxon>Sordariomycetes</taxon>
        <taxon>Hypocreomycetidae</taxon>
        <taxon>Glomerellales</taxon>
        <taxon>Glomerellaceae</taxon>
        <taxon>Colletotrichum</taxon>
        <taxon>Colletotrichum gloeosporioides species complex</taxon>
    </lineage>
</organism>
<evidence type="ECO:0000313" key="2">
    <source>
        <dbReference type="EMBL" id="KAK1837521.1"/>
    </source>
</evidence>
<keyword evidence="1" id="KW-1133">Transmembrane helix</keyword>
<comment type="caution">
    <text evidence="2">The sequence shown here is derived from an EMBL/GenBank/DDBJ whole genome shotgun (WGS) entry which is preliminary data.</text>
</comment>
<feature type="transmembrane region" description="Helical" evidence="1">
    <location>
        <begin position="20"/>
        <end position="38"/>
    </location>
</feature>
<proteinExistence type="predicted"/>